<evidence type="ECO:0000256" key="4">
    <source>
        <dbReference type="ARBA" id="ARBA00022525"/>
    </source>
</evidence>
<feature type="compositionally biased region" description="Low complexity" evidence="11">
    <location>
        <begin position="101"/>
        <end position="139"/>
    </location>
</feature>
<evidence type="ECO:0000256" key="2">
    <source>
        <dbReference type="ARBA" id="ARBA00004613"/>
    </source>
</evidence>
<dbReference type="GO" id="GO:0016977">
    <property type="term" value="F:chitosanase activity"/>
    <property type="evidence" value="ECO:0007669"/>
    <property type="project" value="UniProtKB-EC"/>
</dbReference>
<keyword evidence="13" id="KW-1185">Reference proteome</keyword>
<keyword evidence="7" id="KW-0119">Carbohydrate metabolism</keyword>
<dbReference type="HOGENOM" id="CLU_488315_0_0_1"/>
<name>G2QIJ9_THET4</name>
<comment type="catalytic activity">
    <reaction evidence="1 10">
        <text>Endohydrolysis of beta-(1-&gt;4)-linkages between D-glucosamine residues in a partly acetylated chitosan.</text>
        <dbReference type="EC" id="3.2.1.132"/>
    </reaction>
</comment>
<dbReference type="InterPro" id="IPR009939">
    <property type="entry name" value="Chitosanase_fungal"/>
</dbReference>
<comment type="subcellular location">
    <subcellularLocation>
        <location evidence="2 10">Secreted</location>
    </subcellularLocation>
</comment>
<organism evidence="12 13">
    <name type="scientific">Thermothelomyces thermophilus (strain ATCC 42464 / BCRC 31852 / DSM 1799)</name>
    <name type="common">Sporotrichum thermophile</name>
    <dbReference type="NCBI Taxonomy" id="573729"/>
    <lineage>
        <taxon>Eukaryota</taxon>
        <taxon>Fungi</taxon>
        <taxon>Dikarya</taxon>
        <taxon>Ascomycota</taxon>
        <taxon>Pezizomycotina</taxon>
        <taxon>Sordariomycetes</taxon>
        <taxon>Sordariomycetidae</taxon>
        <taxon>Sordariales</taxon>
        <taxon>Chaetomiaceae</taxon>
        <taxon>Thermothelomyces</taxon>
    </lineage>
</organism>
<dbReference type="GO" id="GO:0005576">
    <property type="term" value="C:extracellular region"/>
    <property type="evidence" value="ECO:0007669"/>
    <property type="project" value="UniProtKB-SubCell"/>
</dbReference>
<evidence type="ECO:0000256" key="5">
    <source>
        <dbReference type="ARBA" id="ARBA00022729"/>
    </source>
</evidence>
<comment type="function">
    <text evidence="10">Chitosanase catalyzing the endo-type cleavage of chitosan, the deacylated form of chitin. Chitosanase may be crucial in the degradation of the deacetylated portion of chitin in the fungal cell wall.</text>
</comment>
<dbReference type="KEGG" id="mtm:MYCTH_2119730"/>
<keyword evidence="5 10" id="KW-0732">Signal</keyword>
<evidence type="ECO:0000256" key="11">
    <source>
        <dbReference type="SAM" id="MobiDB-lite"/>
    </source>
</evidence>
<evidence type="ECO:0000256" key="6">
    <source>
        <dbReference type="ARBA" id="ARBA00022801"/>
    </source>
</evidence>
<dbReference type="GeneID" id="11506473"/>
<dbReference type="VEuPathDB" id="FungiDB:MYCTH_2119730"/>
<keyword evidence="4" id="KW-0964">Secreted</keyword>
<evidence type="ECO:0000256" key="3">
    <source>
        <dbReference type="ARBA" id="ARBA00007799"/>
    </source>
</evidence>
<feature type="chain" id="PRO_5005131433" description="Endo-chitosanase" evidence="10">
    <location>
        <begin position="21"/>
        <end position="497"/>
    </location>
</feature>
<evidence type="ECO:0000256" key="9">
    <source>
        <dbReference type="ARBA" id="ARBA00023326"/>
    </source>
</evidence>
<keyword evidence="9 10" id="KW-0624">Polysaccharide degradation</keyword>
<keyword evidence="8 10" id="KW-0326">Glycosidase</keyword>
<feature type="signal peptide" evidence="10">
    <location>
        <begin position="1"/>
        <end position="20"/>
    </location>
</feature>
<dbReference type="Proteomes" id="UP000007322">
    <property type="component" value="Chromosome 5"/>
</dbReference>
<feature type="region of interest" description="Disordered" evidence="11">
    <location>
        <begin position="101"/>
        <end position="159"/>
    </location>
</feature>
<dbReference type="OrthoDB" id="4756206at2759"/>
<protein>
    <recommendedName>
        <fullName evidence="10">Endo-chitosanase</fullName>
        <ecNumber evidence="10">3.2.1.132</ecNumber>
    </recommendedName>
</protein>
<dbReference type="GO" id="GO:0000272">
    <property type="term" value="P:polysaccharide catabolic process"/>
    <property type="evidence" value="ECO:0007669"/>
    <property type="project" value="UniProtKB-KW"/>
</dbReference>
<accession>G2QIJ9</accession>
<comment type="similarity">
    <text evidence="3 10">Belongs to the glycosyl hydrolase 75 family.</text>
</comment>
<dbReference type="InParanoid" id="G2QIJ9"/>
<evidence type="ECO:0000256" key="7">
    <source>
        <dbReference type="ARBA" id="ARBA00023277"/>
    </source>
</evidence>
<gene>
    <name evidence="12" type="ORF">MYCTH_2119730</name>
</gene>
<dbReference type="RefSeq" id="XP_003664775.1">
    <property type="nucleotide sequence ID" value="XM_003664727.1"/>
</dbReference>
<evidence type="ECO:0000313" key="13">
    <source>
        <dbReference type="Proteomes" id="UP000007322"/>
    </source>
</evidence>
<dbReference type="PANTHER" id="PTHR42061:SF6">
    <property type="entry name" value="ENDO-CHITOSANASE"/>
    <property type="match status" value="1"/>
</dbReference>
<sequence length="497" mass="50946">MVQFYTVVGALALTFSAVQAAPNLSARQNIPDPAGEKNVGNGRGLQFIGGQCLGAADCASGCCAILPKGGQTIGVCSGVGAQNQAGKQGCGFESGVGAGNQTQGGSQGGNQNNTGGNQRNGGNNQCNNQGDNQNNGQTGATIRPSTLKPDPAGAANVGNGQGQQFIGGECTSDADCASACCALVNTGEERFGICSGPAANTQNGKQVTTARDAPKNLLEFYDVIRAKGHCRHELASGFYSRDNGPNNFAYCGDYLDSAGVIYIQGRSGALANLDVDCDGSSGGPSDDGRCRRELSPDLQNATSFRDVLASYGRAGVAELNPYVHPYVVFGNAPATKTTTASTGRGAKSGAWRAFDPSEYGMRPLGVMAVVCPTSRKLVYGVWGDMNGDDGARPMVGEASLALVTACGGKGVSGADGIDEDAALFLGFTGDEAVPGRDGADWAAKDFDTFERSIERLGNRLVERVRAADEDASCSVRPSWARVAAVAAAVVGSTWSLL</sequence>
<reference evidence="12 13" key="1">
    <citation type="journal article" date="2011" name="Nat. Biotechnol.">
        <title>Comparative genomic analysis of the thermophilic biomass-degrading fungi Myceliophthora thermophila and Thielavia terrestris.</title>
        <authorList>
            <person name="Berka R.M."/>
            <person name="Grigoriev I.V."/>
            <person name="Otillar R."/>
            <person name="Salamov A."/>
            <person name="Grimwood J."/>
            <person name="Reid I."/>
            <person name="Ishmael N."/>
            <person name="John T."/>
            <person name="Darmond C."/>
            <person name="Moisan M.-C."/>
            <person name="Henrissat B."/>
            <person name="Coutinho P.M."/>
            <person name="Lombard V."/>
            <person name="Natvig D.O."/>
            <person name="Lindquist E."/>
            <person name="Schmutz J."/>
            <person name="Lucas S."/>
            <person name="Harris P."/>
            <person name="Powlowski J."/>
            <person name="Bellemare A."/>
            <person name="Taylor D."/>
            <person name="Butler G."/>
            <person name="de Vries R.P."/>
            <person name="Allijn I.E."/>
            <person name="van den Brink J."/>
            <person name="Ushinsky S."/>
            <person name="Storms R."/>
            <person name="Powell A.J."/>
            <person name="Paulsen I.T."/>
            <person name="Elbourne L.D.H."/>
            <person name="Baker S.E."/>
            <person name="Magnuson J."/>
            <person name="LaBoissiere S."/>
            <person name="Clutterbuck A.J."/>
            <person name="Martinez D."/>
            <person name="Wogulis M."/>
            <person name="de Leon A.L."/>
            <person name="Rey M.W."/>
            <person name="Tsang A."/>
        </authorList>
    </citation>
    <scope>NUCLEOTIDE SEQUENCE [LARGE SCALE GENOMIC DNA]</scope>
    <source>
        <strain evidence="13">ATCC 42464 / BCRC 31852 / DSM 1799</strain>
    </source>
</reference>
<evidence type="ECO:0000256" key="1">
    <source>
        <dbReference type="ARBA" id="ARBA00000405"/>
    </source>
</evidence>
<dbReference type="eggNOG" id="ENOG502S39Y">
    <property type="taxonomic scope" value="Eukaryota"/>
</dbReference>
<dbReference type="PANTHER" id="PTHR42061">
    <property type="entry name" value="ENDO-CHITOSANASE"/>
    <property type="match status" value="1"/>
</dbReference>
<evidence type="ECO:0000313" key="12">
    <source>
        <dbReference type="EMBL" id="AEO59530.1"/>
    </source>
</evidence>
<dbReference type="Pfam" id="PF07335">
    <property type="entry name" value="Glyco_hydro_75"/>
    <property type="match status" value="1"/>
</dbReference>
<evidence type="ECO:0000256" key="8">
    <source>
        <dbReference type="ARBA" id="ARBA00023295"/>
    </source>
</evidence>
<dbReference type="OMA" id="YMIAGIM"/>
<evidence type="ECO:0000256" key="10">
    <source>
        <dbReference type="RuleBase" id="RU361208"/>
    </source>
</evidence>
<dbReference type="AlphaFoldDB" id="G2QIJ9"/>
<keyword evidence="6 10" id="KW-0378">Hydrolase</keyword>
<dbReference type="EMBL" id="CP003006">
    <property type="protein sequence ID" value="AEO59530.1"/>
    <property type="molecule type" value="Genomic_DNA"/>
</dbReference>
<proteinExistence type="inferred from homology"/>
<dbReference type="EC" id="3.2.1.132" evidence="10"/>